<name>A0A8H9IHX8_9BURK</name>
<comment type="similarity">
    <text evidence="2 8">Belongs to the major facilitator superfamily. Bcr/CmlA family.</text>
</comment>
<comment type="caution">
    <text evidence="8">Lacks conserved residue(s) required for the propagation of feature annotation.</text>
</comment>
<evidence type="ECO:0000256" key="7">
    <source>
        <dbReference type="ARBA" id="ARBA00023136"/>
    </source>
</evidence>
<evidence type="ECO:0000256" key="4">
    <source>
        <dbReference type="ARBA" id="ARBA00022475"/>
    </source>
</evidence>
<proteinExistence type="inferred from homology"/>
<dbReference type="GO" id="GO:0005886">
    <property type="term" value="C:plasma membrane"/>
    <property type="evidence" value="ECO:0007669"/>
    <property type="project" value="UniProtKB-SubCell"/>
</dbReference>
<dbReference type="NCBIfam" id="TIGR00710">
    <property type="entry name" value="efflux_Bcr_CflA"/>
    <property type="match status" value="1"/>
</dbReference>
<dbReference type="Proteomes" id="UP000608923">
    <property type="component" value="Unassembled WGS sequence"/>
</dbReference>
<feature type="transmembrane region" description="Helical" evidence="8">
    <location>
        <begin position="103"/>
        <end position="124"/>
    </location>
</feature>
<dbReference type="GO" id="GO:0015385">
    <property type="term" value="F:sodium:proton antiporter activity"/>
    <property type="evidence" value="ECO:0007669"/>
    <property type="project" value="TreeGrafter"/>
</dbReference>
<dbReference type="Gene3D" id="1.20.1720.10">
    <property type="entry name" value="Multidrug resistance protein D"/>
    <property type="match status" value="1"/>
</dbReference>
<feature type="transmembrane region" description="Helical" evidence="8">
    <location>
        <begin position="216"/>
        <end position="234"/>
    </location>
</feature>
<dbReference type="EMBL" id="BMZN01000001">
    <property type="protein sequence ID" value="GHC39234.1"/>
    <property type="molecule type" value="Genomic_DNA"/>
</dbReference>
<evidence type="ECO:0000256" key="2">
    <source>
        <dbReference type="ARBA" id="ARBA00006236"/>
    </source>
</evidence>
<dbReference type="GO" id="GO:0042910">
    <property type="term" value="F:xenobiotic transmembrane transporter activity"/>
    <property type="evidence" value="ECO:0007669"/>
    <property type="project" value="InterPro"/>
</dbReference>
<gene>
    <name evidence="10" type="ORF">GCM10010096_06580</name>
</gene>
<keyword evidence="8" id="KW-0997">Cell inner membrane</keyword>
<protein>
    <recommendedName>
        <fullName evidence="8">Bcr/CflA family efflux transporter</fullName>
    </recommendedName>
</protein>
<accession>A0A8H9IHX8</accession>
<sequence length="397" mass="42659">MTRNHSPAFPSWLILMGLLTALGPLAIDMYLPAFPAMADSLNTSAGMVERTLAGFLLGVGVAQLVYGPMADRFGRKPPLLLGVLIFTVASFFCARASDIDELTVWRIVQAFGGAAGMAIPRAVIRDRFETREAARALSMLMLIMGVMPILAPLIGGQILLFSDWRGIFIFMAGSGVLLWLLTFFTMKESLTPERVLPLQPKLIAHNYSALLRDRPFMFYSLAAGFSSAGMFAYIAGSPRVFIELFSVEPRHFGYYFGANAACLIVFSQVSARLLNTYSPPTLLRVAQGLQVIFTVGGAVLTLLGVLDLTWLMVTLMGFMACQGFVNPNSAALALSEQGHRLGTASALMGALQMLCGALAGFAVSSWASSDALPLTAVLACCAVLSWLFGRNAATKAR</sequence>
<keyword evidence="11" id="KW-1185">Reference proteome</keyword>
<evidence type="ECO:0000256" key="1">
    <source>
        <dbReference type="ARBA" id="ARBA00004651"/>
    </source>
</evidence>
<organism evidence="10 11">
    <name type="scientific">Alcaligenes pakistanensis</name>
    <dbReference type="NCBI Taxonomy" id="1482717"/>
    <lineage>
        <taxon>Bacteria</taxon>
        <taxon>Pseudomonadati</taxon>
        <taxon>Pseudomonadota</taxon>
        <taxon>Betaproteobacteria</taxon>
        <taxon>Burkholderiales</taxon>
        <taxon>Alcaligenaceae</taxon>
        <taxon>Alcaligenes</taxon>
    </lineage>
</organism>
<evidence type="ECO:0000256" key="5">
    <source>
        <dbReference type="ARBA" id="ARBA00022692"/>
    </source>
</evidence>
<reference evidence="11" key="1">
    <citation type="journal article" date="2019" name="Int. J. Syst. Evol. Microbiol.">
        <title>The Global Catalogue of Microorganisms (GCM) 10K type strain sequencing project: providing services to taxonomists for standard genome sequencing and annotation.</title>
        <authorList>
            <consortium name="The Broad Institute Genomics Platform"/>
            <consortium name="The Broad Institute Genome Sequencing Center for Infectious Disease"/>
            <person name="Wu L."/>
            <person name="Ma J."/>
        </authorList>
    </citation>
    <scope>NUCLEOTIDE SEQUENCE [LARGE SCALE GENOMIC DNA]</scope>
    <source>
        <strain evidence="11">KCTC 42083</strain>
    </source>
</reference>
<feature type="transmembrane region" description="Helical" evidence="8">
    <location>
        <begin position="79"/>
        <end position="97"/>
    </location>
</feature>
<dbReference type="CDD" id="cd17320">
    <property type="entry name" value="MFS_MdfA_MDR_like"/>
    <property type="match status" value="1"/>
</dbReference>
<dbReference type="Pfam" id="PF07690">
    <property type="entry name" value="MFS_1"/>
    <property type="match status" value="1"/>
</dbReference>
<keyword evidence="3 8" id="KW-0813">Transport</keyword>
<feature type="transmembrane region" description="Helical" evidence="8">
    <location>
        <begin position="166"/>
        <end position="184"/>
    </location>
</feature>
<evidence type="ECO:0000256" key="8">
    <source>
        <dbReference type="RuleBase" id="RU365088"/>
    </source>
</evidence>
<feature type="transmembrane region" description="Helical" evidence="8">
    <location>
        <begin position="136"/>
        <end position="160"/>
    </location>
</feature>
<feature type="transmembrane region" description="Helical" evidence="8">
    <location>
        <begin position="254"/>
        <end position="274"/>
    </location>
</feature>
<dbReference type="GO" id="GO:1990961">
    <property type="term" value="P:xenobiotic detoxification by transmembrane export across the plasma membrane"/>
    <property type="evidence" value="ECO:0007669"/>
    <property type="project" value="InterPro"/>
</dbReference>
<feature type="transmembrane region" description="Helical" evidence="8">
    <location>
        <begin position="12"/>
        <end position="31"/>
    </location>
</feature>
<keyword evidence="4" id="KW-1003">Cell membrane</keyword>
<feature type="transmembrane region" description="Helical" evidence="8">
    <location>
        <begin position="372"/>
        <end position="389"/>
    </location>
</feature>
<dbReference type="InterPro" id="IPR004812">
    <property type="entry name" value="Efflux_drug-R_Bcr/CmlA"/>
</dbReference>
<keyword evidence="5 8" id="KW-0812">Transmembrane</keyword>
<evidence type="ECO:0000313" key="11">
    <source>
        <dbReference type="Proteomes" id="UP000608923"/>
    </source>
</evidence>
<dbReference type="InterPro" id="IPR036259">
    <property type="entry name" value="MFS_trans_sf"/>
</dbReference>
<evidence type="ECO:0000256" key="3">
    <source>
        <dbReference type="ARBA" id="ARBA00022448"/>
    </source>
</evidence>
<dbReference type="PROSITE" id="PS50850">
    <property type="entry name" value="MFS"/>
    <property type="match status" value="1"/>
</dbReference>
<comment type="subcellular location">
    <subcellularLocation>
        <location evidence="8">Cell inner membrane</location>
        <topology evidence="8">Multi-pass membrane protein</topology>
    </subcellularLocation>
    <subcellularLocation>
        <location evidence="1">Cell membrane</location>
        <topology evidence="1">Multi-pass membrane protein</topology>
    </subcellularLocation>
</comment>
<evidence type="ECO:0000259" key="9">
    <source>
        <dbReference type="PROSITE" id="PS50850"/>
    </source>
</evidence>
<keyword evidence="7 8" id="KW-0472">Membrane</keyword>
<keyword evidence="6 8" id="KW-1133">Transmembrane helix</keyword>
<evidence type="ECO:0000313" key="10">
    <source>
        <dbReference type="EMBL" id="GHC39234.1"/>
    </source>
</evidence>
<feature type="domain" description="Major facilitator superfamily (MFS) profile" evidence="9">
    <location>
        <begin position="12"/>
        <end position="397"/>
    </location>
</feature>
<dbReference type="PANTHER" id="PTHR23502:SF132">
    <property type="entry name" value="POLYAMINE TRANSPORTER 2-RELATED"/>
    <property type="match status" value="1"/>
</dbReference>
<dbReference type="PANTHER" id="PTHR23502">
    <property type="entry name" value="MAJOR FACILITATOR SUPERFAMILY"/>
    <property type="match status" value="1"/>
</dbReference>
<comment type="caution">
    <text evidence="10">The sequence shown here is derived from an EMBL/GenBank/DDBJ whole genome shotgun (WGS) entry which is preliminary data.</text>
</comment>
<feature type="transmembrane region" description="Helical" evidence="8">
    <location>
        <begin position="281"/>
        <end position="302"/>
    </location>
</feature>
<dbReference type="SUPFAM" id="SSF103473">
    <property type="entry name" value="MFS general substrate transporter"/>
    <property type="match status" value="1"/>
</dbReference>
<dbReference type="InterPro" id="IPR020846">
    <property type="entry name" value="MFS_dom"/>
</dbReference>
<dbReference type="InterPro" id="IPR011701">
    <property type="entry name" value="MFS"/>
</dbReference>
<dbReference type="AlphaFoldDB" id="A0A8H9IHX8"/>
<evidence type="ECO:0000256" key="6">
    <source>
        <dbReference type="ARBA" id="ARBA00022989"/>
    </source>
</evidence>
<dbReference type="NCBIfam" id="NF008314">
    <property type="entry name" value="PRK11102.1"/>
    <property type="match status" value="1"/>
</dbReference>
<dbReference type="FunFam" id="1.20.1720.10:FF:000005">
    <property type="entry name" value="Bcr/CflA family efflux transporter"/>
    <property type="match status" value="1"/>
</dbReference>
<feature type="transmembrane region" description="Helical" evidence="8">
    <location>
        <begin position="51"/>
        <end position="67"/>
    </location>
</feature>